<organism evidence="1 2">
    <name type="scientific">Paraburkholderia atlantica</name>
    <dbReference type="NCBI Taxonomy" id="2654982"/>
    <lineage>
        <taxon>Bacteria</taxon>
        <taxon>Pseudomonadati</taxon>
        <taxon>Pseudomonadota</taxon>
        <taxon>Betaproteobacteria</taxon>
        <taxon>Burkholderiales</taxon>
        <taxon>Burkholderiaceae</taxon>
        <taxon>Paraburkholderia</taxon>
    </lineage>
</organism>
<sequence length="30" mass="3194">MAMAEVMPLMAELGPARPARFEPLLPVAIA</sequence>
<accession>A0A7W8PVU7</accession>
<evidence type="ECO:0000313" key="1">
    <source>
        <dbReference type="EMBL" id="MBB5423042.1"/>
    </source>
</evidence>
<name>A0A7W8PVU7_PARAM</name>
<dbReference type="Proteomes" id="UP000592780">
    <property type="component" value="Unassembled WGS sequence"/>
</dbReference>
<dbReference type="EMBL" id="JACHDD010000002">
    <property type="protein sequence ID" value="MBB5423042.1"/>
    <property type="molecule type" value="Genomic_DNA"/>
</dbReference>
<keyword evidence="2" id="KW-1185">Reference proteome</keyword>
<protein>
    <submittedName>
        <fullName evidence="1">Uncharacterized protein</fullName>
    </submittedName>
</protein>
<comment type="caution">
    <text evidence="1">The sequence shown here is derived from an EMBL/GenBank/DDBJ whole genome shotgun (WGS) entry which is preliminary data.</text>
</comment>
<dbReference type="AlphaFoldDB" id="A0A7W8PVU7"/>
<reference evidence="1 2" key="1">
    <citation type="submission" date="2020-08" db="EMBL/GenBank/DDBJ databases">
        <title>Genomic Encyclopedia of Type Strains, Phase IV (KMG-V): Genome sequencing to study the core and pangenomes of soil and plant-associated prokaryotes.</title>
        <authorList>
            <person name="Whitman W."/>
        </authorList>
    </citation>
    <scope>NUCLEOTIDE SEQUENCE [LARGE SCALE GENOMIC DNA]</scope>
    <source>
        <strain evidence="1 2">JPY158</strain>
    </source>
</reference>
<proteinExistence type="predicted"/>
<evidence type="ECO:0000313" key="2">
    <source>
        <dbReference type="Proteomes" id="UP000592780"/>
    </source>
</evidence>
<gene>
    <name evidence="1" type="ORF">HDG40_001184</name>
</gene>